<accession>A0A382KE73</accession>
<sequence length="186" mass="21258">MAFETFEPVPHYRVPYELSNDYWLYERWLDQLPPDAIPVVGDSVVWGEYTAHDGTLSRFLGAATGKPFANAGINGLYPLALWGLIEHHGDALANRRVLLHCNLLWMSDPEADMQLAKEQVFNHPALVPQFTPRIPCYRADTDTRLGRALERRLEPLSWVRHLQQTYFGQKSAPEWTLADDGKFPPT</sequence>
<name>A0A382KE73_9ZZZZ</name>
<gene>
    <name evidence="1" type="ORF">METZ01_LOCUS274526</name>
</gene>
<dbReference type="AlphaFoldDB" id="A0A382KE73"/>
<feature type="non-terminal residue" evidence="1">
    <location>
        <position position="186"/>
    </location>
</feature>
<proteinExistence type="predicted"/>
<organism evidence="1">
    <name type="scientific">marine metagenome</name>
    <dbReference type="NCBI Taxonomy" id="408172"/>
    <lineage>
        <taxon>unclassified sequences</taxon>
        <taxon>metagenomes</taxon>
        <taxon>ecological metagenomes</taxon>
    </lineage>
</organism>
<reference evidence="1" key="1">
    <citation type="submission" date="2018-05" db="EMBL/GenBank/DDBJ databases">
        <authorList>
            <person name="Lanie J.A."/>
            <person name="Ng W.-L."/>
            <person name="Kazmierczak K.M."/>
            <person name="Andrzejewski T.M."/>
            <person name="Davidsen T.M."/>
            <person name="Wayne K.J."/>
            <person name="Tettelin H."/>
            <person name="Glass J.I."/>
            <person name="Rusch D."/>
            <person name="Podicherti R."/>
            <person name="Tsui H.-C.T."/>
            <person name="Winkler M.E."/>
        </authorList>
    </citation>
    <scope>NUCLEOTIDE SEQUENCE</scope>
</reference>
<protein>
    <submittedName>
        <fullName evidence="1">Uncharacterized protein</fullName>
    </submittedName>
</protein>
<dbReference type="EMBL" id="UINC01079562">
    <property type="protein sequence ID" value="SVC21672.1"/>
    <property type="molecule type" value="Genomic_DNA"/>
</dbReference>
<evidence type="ECO:0000313" key="1">
    <source>
        <dbReference type="EMBL" id="SVC21672.1"/>
    </source>
</evidence>